<evidence type="ECO:0000313" key="2">
    <source>
        <dbReference type="Proteomes" id="UP001493487"/>
    </source>
</evidence>
<organism evidence="1 2">
    <name type="scientific">Cohnella silvisoli</name>
    <dbReference type="NCBI Taxonomy" id="2873699"/>
    <lineage>
        <taxon>Bacteria</taxon>
        <taxon>Bacillati</taxon>
        <taxon>Bacillota</taxon>
        <taxon>Bacilli</taxon>
        <taxon>Bacillales</taxon>
        <taxon>Paenibacillaceae</taxon>
        <taxon>Cohnella</taxon>
    </lineage>
</organism>
<keyword evidence="2" id="KW-1185">Reference proteome</keyword>
<evidence type="ECO:0000313" key="1">
    <source>
        <dbReference type="EMBL" id="MEQ4481165.1"/>
    </source>
</evidence>
<evidence type="ECO:0008006" key="3">
    <source>
        <dbReference type="Google" id="ProtNLM"/>
    </source>
</evidence>
<accession>A0ABV1KMJ3</accession>
<gene>
    <name evidence="1" type="ORF">QJS35_02015</name>
</gene>
<reference evidence="1 2" key="1">
    <citation type="journal article" date="2023" name="Genome Announc.">
        <title>Pan-Genome Analyses of the Genus Cohnella and Proposal of the Novel Species Cohnella silvisoli sp. nov., Isolated from Forest Soil.</title>
        <authorList>
            <person name="Wang C."/>
            <person name="Mao L."/>
            <person name="Bao G."/>
            <person name="Zhu H."/>
        </authorList>
    </citation>
    <scope>NUCLEOTIDE SEQUENCE [LARGE SCALE GENOMIC DNA]</scope>
    <source>
        <strain evidence="1 2">NL03-T5-1</strain>
    </source>
</reference>
<proteinExistence type="predicted"/>
<dbReference type="EMBL" id="JASKHM010000001">
    <property type="protein sequence ID" value="MEQ4481165.1"/>
    <property type="molecule type" value="Genomic_DNA"/>
</dbReference>
<comment type="caution">
    <text evidence="1">The sequence shown here is derived from an EMBL/GenBank/DDBJ whole genome shotgun (WGS) entry which is preliminary data.</text>
</comment>
<dbReference type="RefSeq" id="WP_232182322.1">
    <property type="nucleotide sequence ID" value="NZ_JAIOAP010000001.1"/>
</dbReference>
<sequence>MRRGIHQRLVQEIPAIGGRVVEAHESFSTLEKPYVLLVQGAVTDESRWTGFRTQFEVWPYVAQTEFADVDELTELILLALDGQVITDPDTNEVFTCEYQGTVGADKVDPDRNGLTRGLLFSVIAAQPVAQAETVEEDKWLVALSNWTSSLLGNGWHVYRERWPLNYLCPSVLWRLEGVEALEGNRAGFEARKRFAGHVIGRTLNEQTLVVNQLVEGLNASIKIPLEIANRRYLTVLNPVVDLKGDAMLDGQISITLSRRNQRLTENSPTMRKIHFHPNL</sequence>
<dbReference type="Proteomes" id="UP001493487">
    <property type="component" value="Unassembled WGS sequence"/>
</dbReference>
<name>A0ABV1KMJ3_9BACL</name>
<protein>
    <recommendedName>
        <fullName evidence="3">DUF4261 domain-containing protein</fullName>
    </recommendedName>
</protein>